<feature type="region of interest" description="Disordered" evidence="1">
    <location>
        <begin position="134"/>
        <end position="175"/>
    </location>
</feature>
<name>X6NSI5_RETFI</name>
<keyword evidence="2" id="KW-1133">Transmembrane helix</keyword>
<dbReference type="Proteomes" id="UP000023152">
    <property type="component" value="Unassembled WGS sequence"/>
</dbReference>
<dbReference type="AlphaFoldDB" id="X6NSI5"/>
<feature type="transmembrane region" description="Helical" evidence="2">
    <location>
        <begin position="184"/>
        <end position="205"/>
    </location>
</feature>
<keyword evidence="2" id="KW-0472">Membrane</keyword>
<dbReference type="EMBL" id="ASPP01006358">
    <property type="protein sequence ID" value="ETO28951.1"/>
    <property type="molecule type" value="Genomic_DNA"/>
</dbReference>
<sequence>MKKKFLMDSILTSKSNLLILKTLTICKYFVYEDAHMFNDNRKYRPLAVQLKKERFLKVEMASIQQFDNDLESVTNEVKTLLKKRCKKIHKRESQNVDTEKAESKREIEIKKGCSSCESIVRHVANEMQRINKKYKNKIEEKKGPPRRNVSTSNKKKDKSVKKNRESCRNETTKQKRQQPKRTRLLYYCCPLLTMLLLVCSTLFFWNMEELRMLMETFNDWKKLHGRQLENELKMQLEIQTINFKLNLATEKLIAENKHIERMALIQFADRSIKKFIDSNTRKVQKWSVRPCIWEHRLSKNSKLCLMNKLLPTFDMRS</sequence>
<comment type="caution">
    <text evidence="3">The sequence shown here is derived from an EMBL/GenBank/DDBJ whole genome shotgun (WGS) entry which is preliminary data.</text>
</comment>
<accession>X6NSI5</accession>
<keyword evidence="4" id="KW-1185">Reference proteome</keyword>
<keyword evidence="2" id="KW-0812">Transmembrane</keyword>
<organism evidence="3 4">
    <name type="scientific">Reticulomyxa filosa</name>
    <dbReference type="NCBI Taxonomy" id="46433"/>
    <lineage>
        <taxon>Eukaryota</taxon>
        <taxon>Sar</taxon>
        <taxon>Rhizaria</taxon>
        <taxon>Retaria</taxon>
        <taxon>Foraminifera</taxon>
        <taxon>Monothalamids</taxon>
        <taxon>Reticulomyxidae</taxon>
        <taxon>Reticulomyxa</taxon>
    </lineage>
</organism>
<evidence type="ECO:0000256" key="2">
    <source>
        <dbReference type="SAM" id="Phobius"/>
    </source>
</evidence>
<reference evidence="3 4" key="1">
    <citation type="journal article" date="2013" name="Curr. Biol.">
        <title>The Genome of the Foraminiferan Reticulomyxa filosa.</title>
        <authorList>
            <person name="Glockner G."/>
            <person name="Hulsmann N."/>
            <person name="Schleicher M."/>
            <person name="Noegel A.A."/>
            <person name="Eichinger L."/>
            <person name="Gallinger C."/>
            <person name="Pawlowski J."/>
            <person name="Sierra R."/>
            <person name="Euteneuer U."/>
            <person name="Pillet L."/>
            <person name="Moustafa A."/>
            <person name="Platzer M."/>
            <person name="Groth M."/>
            <person name="Szafranski K."/>
            <person name="Schliwa M."/>
        </authorList>
    </citation>
    <scope>NUCLEOTIDE SEQUENCE [LARGE SCALE GENOMIC DNA]</scope>
</reference>
<evidence type="ECO:0000313" key="3">
    <source>
        <dbReference type="EMBL" id="ETO28951.1"/>
    </source>
</evidence>
<evidence type="ECO:0000256" key="1">
    <source>
        <dbReference type="SAM" id="MobiDB-lite"/>
    </source>
</evidence>
<evidence type="ECO:0000313" key="4">
    <source>
        <dbReference type="Proteomes" id="UP000023152"/>
    </source>
</evidence>
<feature type="compositionally biased region" description="Basic and acidic residues" evidence="1">
    <location>
        <begin position="160"/>
        <end position="173"/>
    </location>
</feature>
<gene>
    <name evidence="3" type="ORF">RFI_08177</name>
</gene>
<protein>
    <submittedName>
        <fullName evidence="3">Uncharacterized protein</fullName>
    </submittedName>
</protein>
<proteinExistence type="predicted"/>